<feature type="region of interest" description="Disordered" evidence="1">
    <location>
        <begin position="984"/>
        <end position="1010"/>
    </location>
</feature>
<dbReference type="EMBL" id="CAXLJL010000075">
    <property type="protein sequence ID" value="CAL5130839.1"/>
    <property type="molecule type" value="Genomic_DNA"/>
</dbReference>
<reference evidence="2" key="1">
    <citation type="submission" date="2024-06" db="EMBL/GenBank/DDBJ databases">
        <authorList>
            <person name="Liu X."/>
            <person name="Lenzi L."/>
            <person name="Haldenby T S."/>
            <person name="Uol C."/>
        </authorList>
    </citation>
    <scope>NUCLEOTIDE SEQUENCE</scope>
</reference>
<dbReference type="AlphaFoldDB" id="A0AAV2T0Y8"/>
<organism evidence="2 3">
    <name type="scientific">Calicophoron daubneyi</name>
    <name type="common">Rumen fluke</name>
    <name type="synonym">Paramphistomum daubneyi</name>
    <dbReference type="NCBI Taxonomy" id="300641"/>
    <lineage>
        <taxon>Eukaryota</taxon>
        <taxon>Metazoa</taxon>
        <taxon>Spiralia</taxon>
        <taxon>Lophotrochozoa</taxon>
        <taxon>Platyhelminthes</taxon>
        <taxon>Trematoda</taxon>
        <taxon>Digenea</taxon>
        <taxon>Plagiorchiida</taxon>
        <taxon>Pronocephalata</taxon>
        <taxon>Paramphistomoidea</taxon>
        <taxon>Paramphistomidae</taxon>
        <taxon>Calicophoron</taxon>
    </lineage>
</organism>
<dbReference type="Proteomes" id="UP001497525">
    <property type="component" value="Unassembled WGS sequence"/>
</dbReference>
<name>A0AAV2T0Y8_CALDB</name>
<sequence>MTCSSLSLDSQPPAKPLKLVRNMATVPITSQCSGGENKKFIVELPPARSQSTACNAVRLHKQDDVSTLRDMTCSSLSLDSQPPAKPLKLVRNMATVPITSQCSGGENKKFIVELPPARSQSTACNAVRLHKQDDVSTLRDMTCSSLSLDSQPPAKPLKLVRNMATVPITSQCSGGENKKFIVELPSDISRSYCTSDLKEHPKKHRRTIRMSRSFGGLEVSVSSEVCYTSVDSIQTDTAIKFDANAKRRIAEKIIQFRAMQSNKSAPSKVNIVRTVQKKTATTKKQIESSTMRGTAIVREPASTERPIISSTLLSTGKLFTVSSETPAEEHIEKPPQIESSTMRGTAIVREPASTERPIISSTLLSTGKLFTVSSETPAEEHIEKPPQIESSTMRGTAIVREPASTERPIISSTLLSTGKLFTVSSETPAEEHIEKPPQIESSTMRGTAIVREPASTERPIISSTLLSTGKLFTVSSETPAEEHIEKPPQIESSTMRGTAIVREPASTERPIISSTLLSTGKLFTVSSETPAEEHIEKPPQIESSTMRGTAIVREPASTERPIISSTLLSTGKLFTVSSETPAEEHIEKPPQIESSTMRGTAIVREPASTERPIISSTLLSTGKLFTVSSETPAEEHIEKPPQIESSTMRGTAIVREPASTERPIISSTLLSTGKLFTVSSETPAEEHIEKPPQIESSTMRGTAIVREPASTERPIISSTLLSTGKLFTVSSETPAEEHIEKPPQIESSTMRGTAIVREPASTERPIISSTLLSTGKLFTVSSETPAEEHIEKPPQIESSTMRGTAIVREPASTERPIISSTLLSTGKLFTVSSETPAEEHIEKPPQIESSTMRGTAIVREPASTERPIISSTLLSTGKLFTVSSETPAEEHIEKPPQIESSTMRGTAIVREPASTERPIISSTLLSTGKLFTVSSETPAEEHIEKPPQIESSTMRGTAIVREPASTERPIISSTLLSTGKLFTVSSETPAEEHIEKPPQVSTLHHPKSSD</sequence>
<accession>A0AAV2T0Y8</accession>
<evidence type="ECO:0000256" key="1">
    <source>
        <dbReference type="SAM" id="MobiDB-lite"/>
    </source>
</evidence>
<proteinExistence type="predicted"/>
<evidence type="ECO:0000313" key="3">
    <source>
        <dbReference type="Proteomes" id="UP001497525"/>
    </source>
</evidence>
<gene>
    <name evidence="2" type="ORF">CDAUBV1_LOCUS3054</name>
</gene>
<protein>
    <submittedName>
        <fullName evidence="2">Uncharacterized protein</fullName>
    </submittedName>
</protein>
<comment type="caution">
    <text evidence="2">The sequence shown here is derived from an EMBL/GenBank/DDBJ whole genome shotgun (WGS) entry which is preliminary data.</text>
</comment>
<evidence type="ECO:0000313" key="2">
    <source>
        <dbReference type="EMBL" id="CAL5130839.1"/>
    </source>
</evidence>